<accession>A0A0E9WPS0</accession>
<reference evidence="1" key="1">
    <citation type="submission" date="2014-11" db="EMBL/GenBank/DDBJ databases">
        <authorList>
            <person name="Amaro Gonzalez C."/>
        </authorList>
    </citation>
    <scope>NUCLEOTIDE SEQUENCE</scope>
</reference>
<reference evidence="1" key="2">
    <citation type="journal article" date="2015" name="Fish Shellfish Immunol.">
        <title>Early steps in the European eel (Anguilla anguilla)-Vibrio vulnificus interaction in the gills: Role of the RtxA13 toxin.</title>
        <authorList>
            <person name="Callol A."/>
            <person name="Pajuelo D."/>
            <person name="Ebbesson L."/>
            <person name="Teles M."/>
            <person name="MacKenzie S."/>
            <person name="Amaro C."/>
        </authorList>
    </citation>
    <scope>NUCLEOTIDE SEQUENCE</scope>
</reference>
<evidence type="ECO:0000313" key="1">
    <source>
        <dbReference type="EMBL" id="JAH92256.1"/>
    </source>
</evidence>
<dbReference type="AlphaFoldDB" id="A0A0E9WPS0"/>
<sequence length="56" mass="6303">MAMSYKNEAKAISLQQICLIPEVCFVKKGKNNSSFREVNTSSACVSLLFFITAERR</sequence>
<dbReference type="EMBL" id="GBXM01016321">
    <property type="protein sequence ID" value="JAH92256.1"/>
    <property type="molecule type" value="Transcribed_RNA"/>
</dbReference>
<protein>
    <submittedName>
        <fullName evidence="1">Uncharacterized protein</fullName>
    </submittedName>
</protein>
<name>A0A0E9WPS0_ANGAN</name>
<proteinExistence type="predicted"/>
<organism evidence="1">
    <name type="scientific">Anguilla anguilla</name>
    <name type="common">European freshwater eel</name>
    <name type="synonym">Muraena anguilla</name>
    <dbReference type="NCBI Taxonomy" id="7936"/>
    <lineage>
        <taxon>Eukaryota</taxon>
        <taxon>Metazoa</taxon>
        <taxon>Chordata</taxon>
        <taxon>Craniata</taxon>
        <taxon>Vertebrata</taxon>
        <taxon>Euteleostomi</taxon>
        <taxon>Actinopterygii</taxon>
        <taxon>Neopterygii</taxon>
        <taxon>Teleostei</taxon>
        <taxon>Anguilliformes</taxon>
        <taxon>Anguillidae</taxon>
        <taxon>Anguilla</taxon>
    </lineage>
</organism>